<protein>
    <recommendedName>
        <fullName evidence="7">Chromosome partition protein Smc</fullName>
    </recommendedName>
</protein>
<dbReference type="InterPro" id="IPR036277">
    <property type="entry name" value="SMC_hinge_sf"/>
</dbReference>
<evidence type="ECO:0000256" key="6">
    <source>
        <dbReference type="ARBA" id="ARBA00023125"/>
    </source>
</evidence>
<evidence type="ECO:0000256" key="3">
    <source>
        <dbReference type="ARBA" id="ARBA00022741"/>
    </source>
</evidence>
<dbReference type="RefSeq" id="WP_069701867.1">
    <property type="nucleotide sequence ID" value="NZ_MJAT01000012.1"/>
</dbReference>
<dbReference type="AlphaFoldDB" id="A0A1E5L6Z8"/>
<comment type="subcellular location">
    <subcellularLocation>
        <location evidence="1 7">Cytoplasm</location>
    </subcellularLocation>
</comment>
<keyword evidence="6 7" id="KW-0238">DNA-binding</keyword>
<dbReference type="Proteomes" id="UP000095255">
    <property type="component" value="Unassembled WGS sequence"/>
</dbReference>
<dbReference type="GO" id="GO:0006260">
    <property type="term" value="P:DNA replication"/>
    <property type="evidence" value="ECO:0007669"/>
    <property type="project" value="UniProtKB-UniRule"/>
</dbReference>
<evidence type="ECO:0000256" key="7">
    <source>
        <dbReference type="HAMAP-Rule" id="MF_01894"/>
    </source>
</evidence>
<dbReference type="NCBIfam" id="TIGR02168">
    <property type="entry name" value="SMC_prok_B"/>
    <property type="match status" value="1"/>
</dbReference>
<dbReference type="SUPFAM" id="SSF75553">
    <property type="entry name" value="Smc hinge domain"/>
    <property type="match status" value="1"/>
</dbReference>
<dbReference type="Pfam" id="PF06470">
    <property type="entry name" value="SMC_hinge"/>
    <property type="match status" value="1"/>
</dbReference>
<evidence type="ECO:0000259" key="8">
    <source>
        <dbReference type="SMART" id="SM00968"/>
    </source>
</evidence>
<feature type="coiled-coil region" evidence="7">
    <location>
        <begin position="676"/>
        <end position="731"/>
    </location>
</feature>
<sequence length="1198" mass="137635">MFLKRLEIRGFKSFADKTELEFPQGITAVVGPNGSGKSNISDAVRWVLGEQSAKSLRGQKMEDIIFAGSDSRKPINFAEVTLVLDNEQQALPIDYSEVAVTRKVYRSGESEYLLNNQTCRLKDIHELFMDTGLGKEAYSIIGQGRIEEVLSSKSEERRGIFEEAAGIVKFKSRKREAEKKLEETELNLVRVHDVMMELEDQIEPLKEASEKAEKFLQLRAELKQLDIALHAHQIEVFDQEWKQFTKEKEILEEQLSSISISSQSREAECTQLKWNLSKCEQLLDQYQSTYTDISTQLEKTIGDKKVLIERKQNIDTNIQQFTSESEQLQFSYDIKLQQIQENEAYIAQTKQQYKQKKSELELQLHVLKNQENDVISKDALLEKMKSDIIDNLQKQATNRNESKYAEQANEKIRVKVEQLQQQSRHLKQQIEELNKQQKSFQEQLHNVTASMATAKEQYSKQKSTLETAQAAYQVSLDEYQQNVQLFHRKKDRQKLLNEMENEYAGYFQGTKEILQTKDRDKALQRDIKGAVVDLIKVPQPYETAIETALGNALQHIVVSDEVTAQKCIQLLKSKARGRATFLPLTIIKGTQRTYPECHGLDGFVGYAAELISYDSMFQGIIHNLLGNVMITKDIKAATEIAKKIGFKCRVVTLDGDYINPGGAMTGGAQQKGTSSLMSRKNEITQLQTELSDLKIRLTEAELENNSKKTHIENQQRELATLLNQIDELRHQEIGFHAEAQKLTQEIQHRTENLSICMEENQLHQADVITNENKIAEIDQLLSQLIQEHQTLELDLQQHQKKLMVELSQKETMSTSITELRIDLAKFEEQLNTLQDNHKRNQEELQELFIRKSKIANSHSDLVHQFGTIDTEMDRLDQMTEHLLREKTRLEQMIQDERVGRKRLQDHVNELEATIANLLEQSKAYDKQIHQLDLKANRCDVELNNALRQLEEEYEISYEKAKKDYPLQEELSVMKPKIKGLKDKIHALGEVNTGAIEEYQRVYERYHFLKYQKEDLQEAINKIYDVIQEMNVEMERRFIESFKLIKDNFSDVFQKMFGGGRASLQLSDPSNILNTGIEIFAEPPGKKLQHLSLLSGGERALTAIALLFAILRVSPVPFCILDEVEAALDEANVSRFANYLRKFSEHTQFIVVTHRKGTMEAADILYGVTMEGSGVSKMISVKLEDAVKMNLTGEQVEAS</sequence>
<feature type="coiled-coil region" evidence="7">
    <location>
        <begin position="402"/>
        <end position="471"/>
    </location>
</feature>
<comment type="similarity">
    <text evidence="7">Belongs to the SMC family.</text>
</comment>
<evidence type="ECO:0000256" key="5">
    <source>
        <dbReference type="ARBA" id="ARBA00023054"/>
    </source>
</evidence>
<feature type="coiled-coil region" evidence="7">
    <location>
        <begin position="167"/>
        <end position="225"/>
    </location>
</feature>
<proteinExistence type="inferred from homology"/>
<keyword evidence="4 7" id="KW-0067">ATP-binding</keyword>
<organism evidence="9 10">
    <name type="scientific">Desulfuribacillus stibiiarsenatis</name>
    <dbReference type="NCBI Taxonomy" id="1390249"/>
    <lineage>
        <taxon>Bacteria</taxon>
        <taxon>Bacillati</taxon>
        <taxon>Bacillota</taxon>
        <taxon>Desulfuribacillia</taxon>
        <taxon>Desulfuribacillales</taxon>
        <taxon>Desulfuribacillaceae</taxon>
        <taxon>Desulfuribacillus</taxon>
    </lineage>
</organism>
<evidence type="ECO:0000256" key="2">
    <source>
        <dbReference type="ARBA" id="ARBA00022490"/>
    </source>
</evidence>
<comment type="caution">
    <text evidence="9">The sequence shown here is derived from an EMBL/GenBank/DDBJ whole genome shotgun (WGS) entry which is preliminary data.</text>
</comment>
<dbReference type="GO" id="GO:0030261">
    <property type="term" value="P:chromosome condensation"/>
    <property type="evidence" value="ECO:0007669"/>
    <property type="project" value="InterPro"/>
</dbReference>
<keyword evidence="2 7" id="KW-0963">Cytoplasm</keyword>
<dbReference type="InterPro" id="IPR027417">
    <property type="entry name" value="P-loop_NTPase"/>
</dbReference>
<evidence type="ECO:0000256" key="4">
    <source>
        <dbReference type="ARBA" id="ARBA00022840"/>
    </source>
</evidence>
<dbReference type="GO" id="GO:0003677">
    <property type="term" value="F:DNA binding"/>
    <property type="evidence" value="ECO:0007669"/>
    <property type="project" value="UniProtKB-UniRule"/>
</dbReference>
<dbReference type="PANTHER" id="PTHR43977">
    <property type="entry name" value="STRUCTURAL MAINTENANCE OF CHROMOSOMES PROTEIN 3"/>
    <property type="match status" value="1"/>
</dbReference>
<comment type="function">
    <text evidence="7">Required for chromosome condensation and partitioning.</text>
</comment>
<dbReference type="GO" id="GO:0007062">
    <property type="term" value="P:sister chromatid cohesion"/>
    <property type="evidence" value="ECO:0007669"/>
    <property type="project" value="InterPro"/>
</dbReference>
<dbReference type="InterPro" id="IPR011890">
    <property type="entry name" value="SMC_prok"/>
</dbReference>
<dbReference type="FunFam" id="3.40.50.300:FF:000901">
    <property type="entry name" value="Chromosome partition protein Smc"/>
    <property type="match status" value="1"/>
</dbReference>
<feature type="domain" description="SMC hinge" evidence="8">
    <location>
        <begin position="525"/>
        <end position="641"/>
    </location>
</feature>
<dbReference type="GO" id="GO:0005524">
    <property type="term" value="F:ATP binding"/>
    <property type="evidence" value="ECO:0007669"/>
    <property type="project" value="UniProtKB-UniRule"/>
</dbReference>
<dbReference type="SUPFAM" id="SSF52540">
    <property type="entry name" value="P-loop containing nucleoside triphosphate hydrolases"/>
    <property type="match status" value="1"/>
</dbReference>
<dbReference type="Gene3D" id="3.40.50.300">
    <property type="entry name" value="P-loop containing nucleotide triphosphate hydrolases"/>
    <property type="match status" value="2"/>
</dbReference>
<dbReference type="CDD" id="cd03278">
    <property type="entry name" value="ABC_SMC_barmotin"/>
    <property type="match status" value="2"/>
</dbReference>
<feature type="coiled-coil region" evidence="7">
    <location>
        <begin position="774"/>
        <end position="963"/>
    </location>
</feature>
<dbReference type="GO" id="GO:0007059">
    <property type="term" value="P:chromosome segregation"/>
    <property type="evidence" value="ECO:0007669"/>
    <property type="project" value="UniProtKB-UniRule"/>
</dbReference>
<dbReference type="STRING" id="1390249.BHU72_03100"/>
<reference evidence="9 10" key="1">
    <citation type="submission" date="2016-09" db="EMBL/GenBank/DDBJ databases">
        <title>Desulfuribacillus arsenicus sp. nov., an obligately anaerobic, dissimilatory arsenic- and antimonate-reducing bacterium isolated from anoxic sediments.</title>
        <authorList>
            <person name="Abin C.A."/>
            <person name="Hollibaugh J.T."/>
        </authorList>
    </citation>
    <scope>NUCLEOTIDE SEQUENCE [LARGE SCALE GENOMIC DNA]</scope>
    <source>
        <strain evidence="9 10">MLFW-2</strain>
    </source>
</reference>
<dbReference type="GO" id="GO:0005737">
    <property type="term" value="C:cytoplasm"/>
    <property type="evidence" value="ECO:0007669"/>
    <property type="project" value="UniProtKB-SubCell"/>
</dbReference>
<comment type="subunit">
    <text evidence="7">Homodimer.</text>
</comment>
<feature type="coiled-coil region" evidence="7">
    <location>
        <begin position="339"/>
        <end position="370"/>
    </location>
</feature>
<dbReference type="Pfam" id="PF02463">
    <property type="entry name" value="SMC_N"/>
    <property type="match status" value="1"/>
</dbReference>
<gene>
    <name evidence="7" type="primary">smc</name>
    <name evidence="9" type="ORF">BHU72_03100</name>
</gene>
<keyword evidence="10" id="KW-1185">Reference proteome</keyword>
<accession>A0A1E5L6Z8</accession>
<dbReference type="HAMAP" id="MF_01894">
    <property type="entry name" value="Smc_prok"/>
    <property type="match status" value="1"/>
</dbReference>
<evidence type="ECO:0000313" key="10">
    <source>
        <dbReference type="Proteomes" id="UP000095255"/>
    </source>
</evidence>
<dbReference type="EMBL" id="MJAT01000012">
    <property type="protein sequence ID" value="OEH85784.1"/>
    <property type="molecule type" value="Genomic_DNA"/>
</dbReference>
<evidence type="ECO:0000256" key="1">
    <source>
        <dbReference type="ARBA" id="ARBA00004496"/>
    </source>
</evidence>
<name>A0A1E5L6Z8_9FIRM</name>
<dbReference type="GO" id="GO:0005694">
    <property type="term" value="C:chromosome"/>
    <property type="evidence" value="ECO:0007669"/>
    <property type="project" value="InterPro"/>
</dbReference>
<dbReference type="SMART" id="SM00968">
    <property type="entry name" value="SMC_hinge"/>
    <property type="match status" value="1"/>
</dbReference>
<keyword evidence="5 7" id="KW-0175">Coiled coil</keyword>
<dbReference type="FunFam" id="3.40.50.300:FF:000984">
    <property type="entry name" value="Chromosome partition protein Smc"/>
    <property type="match status" value="1"/>
</dbReference>
<evidence type="ECO:0000313" key="9">
    <source>
        <dbReference type="EMBL" id="OEH85784.1"/>
    </source>
</evidence>
<dbReference type="PIRSF" id="PIRSF005719">
    <property type="entry name" value="SMC"/>
    <property type="match status" value="1"/>
</dbReference>
<dbReference type="GO" id="GO:0016887">
    <property type="term" value="F:ATP hydrolysis activity"/>
    <property type="evidence" value="ECO:0007669"/>
    <property type="project" value="InterPro"/>
</dbReference>
<dbReference type="Gene3D" id="3.30.70.1620">
    <property type="match status" value="1"/>
</dbReference>
<dbReference type="InterPro" id="IPR010935">
    <property type="entry name" value="SMC_hinge"/>
</dbReference>
<dbReference type="InterPro" id="IPR024704">
    <property type="entry name" value="SMC"/>
</dbReference>
<feature type="binding site" evidence="7">
    <location>
        <begin position="32"/>
        <end position="39"/>
    </location>
    <ligand>
        <name>ATP</name>
        <dbReference type="ChEBI" id="CHEBI:30616"/>
    </ligand>
</feature>
<comment type="domain">
    <text evidence="7">Contains large globular domains required for ATP hydrolysis at each terminus and a third globular domain forming a flexible hinge near the middle of the molecule. These domains are separated by coiled-coil structures.</text>
</comment>
<dbReference type="InterPro" id="IPR003395">
    <property type="entry name" value="RecF/RecN/SMC_N"/>
</dbReference>
<dbReference type="Gene3D" id="1.20.1060.20">
    <property type="match status" value="1"/>
</dbReference>
<keyword evidence="3 7" id="KW-0547">Nucleotide-binding</keyword>